<evidence type="ECO:0000313" key="2">
    <source>
        <dbReference type="Proteomes" id="UP000054538"/>
    </source>
</evidence>
<feature type="non-terminal residue" evidence="1">
    <location>
        <position position="93"/>
    </location>
</feature>
<name>A0A0D0E4S0_9AGAM</name>
<dbReference type="Proteomes" id="UP000054538">
    <property type="component" value="Unassembled WGS sequence"/>
</dbReference>
<evidence type="ECO:0000313" key="1">
    <source>
        <dbReference type="EMBL" id="KIK96259.1"/>
    </source>
</evidence>
<protein>
    <submittedName>
        <fullName evidence="1">Uncharacterized protein</fullName>
    </submittedName>
</protein>
<dbReference type="EMBL" id="KN824996">
    <property type="protein sequence ID" value="KIK96259.1"/>
    <property type="molecule type" value="Genomic_DNA"/>
</dbReference>
<keyword evidence="2" id="KW-1185">Reference proteome</keyword>
<dbReference type="InParanoid" id="A0A0D0E4S0"/>
<dbReference type="AlphaFoldDB" id="A0A0D0E4S0"/>
<sequence>MQGSGLGWKLIIDIGSVKGEERMANSLTPTPRLSVWPVFRILASGVADPDMNRRDTRNYMKGKIIGVDQSIFRLSIGYMNLSHSSTCPYPKRL</sequence>
<reference evidence="1 2" key="1">
    <citation type="submission" date="2014-04" db="EMBL/GenBank/DDBJ databases">
        <authorList>
            <consortium name="DOE Joint Genome Institute"/>
            <person name="Kuo A."/>
            <person name="Kohler A."/>
            <person name="Jargeat P."/>
            <person name="Nagy L.G."/>
            <person name="Floudas D."/>
            <person name="Copeland A."/>
            <person name="Barry K.W."/>
            <person name="Cichocki N."/>
            <person name="Veneault-Fourrey C."/>
            <person name="LaButti K."/>
            <person name="Lindquist E.A."/>
            <person name="Lipzen A."/>
            <person name="Lundell T."/>
            <person name="Morin E."/>
            <person name="Murat C."/>
            <person name="Sun H."/>
            <person name="Tunlid A."/>
            <person name="Henrissat B."/>
            <person name="Grigoriev I.V."/>
            <person name="Hibbett D.S."/>
            <person name="Martin F."/>
            <person name="Nordberg H.P."/>
            <person name="Cantor M.N."/>
            <person name="Hua S.X."/>
        </authorList>
    </citation>
    <scope>NUCLEOTIDE SEQUENCE [LARGE SCALE GENOMIC DNA]</scope>
    <source>
        <strain evidence="1 2">Ve08.2h10</strain>
    </source>
</reference>
<organism evidence="1 2">
    <name type="scientific">Paxillus rubicundulus Ve08.2h10</name>
    <dbReference type="NCBI Taxonomy" id="930991"/>
    <lineage>
        <taxon>Eukaryota</taxon>
        <taxon>Fungi</taxon>
        <taxon>Dikarya</taxon>
        <taxon>Basidiomycota</taxon>
        <taxon>Agaricomycotina</taxon>
        <taxon>Agaricomycetes</taxon>
        <taxon>Agaricomycetidae</taxon>
        <taxon>Boletales</taxon>
        <taxon>Paxilineae</taxon>
        <taxon>Paxillaceae</taxon>
        <taxon>Paxillus</taxon>
    </lineage>
</organism>
<gene>
    <name evidence="1" type="ORF">PAXRUDRAFT_826163</name>
</gene>
<proteinExistence type="predicted"/>
<dbReference type="HOGENOM" id="CLU_2405400_0_0_1"/>
<accession>A0A0D0E4S0</accession>
<reference evidence="2" key="2">
    <citation type="submission" date="2015-01" db="EMBL/GenBank/DDBJ databases">
        <title>Evolutionary Origins and Diversification of the Mycorrhizal Mutualists.</title>
        <authorList>
            <consortium name="DOE Joint Genome Institute"/>
            <consortium name="Mycorrhizal Genomics Consortium"/>
            <person name="Kohler A."/>
            <person name="Kuo A."/>
            <person name="Nagy L.G."/>
            <person name="Floudas D."/>
            <person name="Copeland A."/>
            <person name="Barry K.W."/>
            <person name="Cichocki N."/>
            <person name="Veneault-Fourrey C."/>
            <person name="LaButti K."/>
            <person name="Lindquist E.A."/>
            <person name="Lipzen A."/>
            <person name="Lundell T."/>
            <person name="Morin E."/>
            <person name="Murat C."/>
            <person name="Riley R."/>
            <person name="Ohm R."/>
            <person name="Sun H."/>
            <person name="Tunlid A."/>
            <person name="Henrissat B."/>
            <person name="Grigoriev I.V."/>
            <person name="Hibbett D.S."/>
            <person name="Martin F."/>
        </authorList>
    </citation>
    <scope>NUCLEOTIDE SEQUENCE [LARGE SCALE GENOMIC DNA]</scope>
    <source>
        <strain evidence="2">Ve08.2h10</strain>
    </source>
</reference>